<organism evidence="1 2">
    <name type="scientific">Dorcoceras hygrometricum</name>
    <dbReference type="NCBI Taxonomy" id="472368"/>
    <lineage>
        <taxon>Eukaryota</taxon>
        <taxon>Viridiplantae</taxon>
        <taxon>Streptophyta</taxon>
        <taxon>Embryophyta</taxon>
        <taxon>Tracheophyta</taxon>
        <taxon>Spermatophyta</taxon>
        <taxon>Magnoliopsida</taxon>
        <taxon>eudicotyledons</taxon>
        <taxon>Gunneridae</taxon>
        <taxon>Pentapetalae</taxon>
        <taxon>asterids</taxon>
        <taxon>lamiids</taxon>
        <taxon>Lamiales</taxon>
        <taxon>Gesneriaceae</taxon>
        <taxon>Didymocarpoideae</taxon>
        <taxon>Trichosporeae</taxon>
        <taxon>Loxocarpinae</taxon>
        <taxon>Dorcoceras</taxon>
    </lineage>
</organism>
<name>A0A2Z7BSF9_9LAMI</name>
<reference evidence="1 2" key="1">
    <citation type="journal article" date="2015" name="Proc. Natl. Acad. Sci. U.S.A.">
        <title>The resurrection genome of Boea hygrometrica: A blueprint for survival of dehydration.</title>
        <authorList>
            <person name="Xiao L."/>
            <person name="Yang G."/>
            <person name="Zhang L."/>
            <person name="Yang X."/>
            <person name="Zhao S."/>
            <person name="Ji Z."/>
            <person name="Zhou Q."/>
            <person name="Hu M."/>
            <person name="Wang Y."/>
            <person name="Chen M."/>
            <person name="Xu Y."/>
            <person name="Jin H."/>
            <person name="Xiao X."/>
            <person name="Hu G."/>
            <person name="Bao F."/>
            <person name="Hu Y."/>
            <person name="Wan P."/>
            <person name="Li L."/>
            <person name="Deng X."/>
            <person name="Kuang T."/>
            <person name="Xiang C."/>
            <person name="Zhu J.K."/>
            <person name="Oliver M.J."/>
            <person name="He Y."/>
        </authorList>
    </citation>
    <scope>NUCLEOTIDE SEQUENCE [LARGE SCALE GENOMIC DNA]</scope>
    <source>
        <strain evidence="2">cv. XS01</strain>
    </source>
</reference>
<accession>A0A2Z7BSF9</accession>
<dbReference type="AlphaFoldDB" id="A0A2Z7BSF9"/>
<evidence type="ECO:0000313" key="1">
    <source>
        <dbReference type="EMBL" id="KZV35140.1"/>
    </source>
</evidence>
<proteinExistence type="predicted"/>
<evidence type="ECO:0000313" key="2">
    <source>
        <dbReference type="Proteomes" id="UP000250235"/>
    </source>
</evidence>
<keyword evidence="2" id="KW-1185">Reference proteome</keyword>
<dbReference type="EMBL" id="KV004990">
    <property type="protein sequence ID" value="KZV35140.1"/>
    <property type="molecule type" value="Genomic_DNA"/>
</dbReference>
<gene>
    <name evidence="1" type="ORF">F511_06846</name>
</gene>
<sequence length="83" mass="9235">MGVDMAGSERSVYIFALDPAVKRERTTVGKAGPDVKTFTIVPAMVEVVPLQMVRPSSNSKRKPVVPKHKLIIEEYSESEDDKF</sequence>
<dbReference type="Proteomes" id="UP000250235">
    <property type="component" value="Unassembled WGS sequence"/>
</dbReference>
<protein>
    <submittedName>
        <fullName evidence="1">Uncharacterized protein</fullName>
    </submittedName>
</protein>